<dbReference type="PROSITE" id="PS50949">
    <property type="entry name" value="HTH_GNTR"/>
    <property type="match status" value="1"/>
</dbReference>
<dbReference type="Pfam" id="PF00392">
    <property type="entry name" value="GntR"/>
    <property type="match status" value="1"/>
</dbReference>
<dbReference type="PANTHER" id="PTHR43537">
    <property type="entry name" value="TRANSCRIPTIONAL REGULATOR, GNTR FAMILY"/>
    <property type="match status" value="1"/>
</dbReference>
<dbReference type="AlphaFoldDB" id="A0A1H5F2F0"/>
<dbReference type="PRINTS" id="PR00035">
    <property type="entry name" value="HTHGNTR"/>
</dbReference>
<dbReference type="CDD" id="cd07377">
    <property type="entry name" value="WHTH_GntR"/>
    <property type="match status" value="1"/>
</dbReference>
<feature type="domain" description="HTH gntR-type" evidence="4">
    <location>
        <begin position="17"/>
        <end position="84"/>
    </location>
</feature>
<dbReference type="Pfam" id="PF07729">
    <property type="entry name" value="FCD"/>
    <property type="match status" value="1"/>
</dbReference>
<evidence type="ECO:0000256" key="3">
    <source>
        <dbReference type="ARBA" id="ARBA00023163"/>
    </source>
</evidence>
<reference evidence="6" key="1">
    <citation type="submission" date="2016-10" db="EMBL/GenBank/DDBJ databases">
        <authorList>
            <person name="Varghese N."/>
        </authorList>
    </citation>
    <scope>NUCLEOTIDE SEQUENCE [LARGE SCALE GENOMIC DNA]</scope>
    <source>
        <strain evidence="6">DSM 44719</strain>
    </source>
</reference>
<dbReference type="SMART" id="SM00895">
    <property type="entry name" value="FCD"/>
    <property type="match status" value="1"/>
</dbReference>
<dbReference type="EMBL" id="FNTL01000004">
    <property type="protein sequence ID" value="SED97490.1"/>
    <property type="molecule type" value="Genomic_DNA"/>
</dbReference>
<evidence type="ECO:0000256" key="2">
    <source>
        <dbReference type="ARBA" id="ARBA00023125"/>
    </source>
</evidence>
<evidence type="ECO:0000313" key="5">
    <source>
        <dbReference type="EMBL" id="SED97490.1"/>
    </source>
</evidence>
<protein>
    <submittedName>
        <fullName evidence="5">DNA-binding transcriptional regulator, GntR family</fullName>
    </submittedName>
</protein>
<organism evidence="5 6">
    <name type="scientific">Rhodococcus jostii</name>
    <dbReference type="NCBI Taxonomy" id="132919"/>
    <lineage>
        <taxon>Bacteria</taxon>
        <taxon>Bacillati</taxon>
        <taxon>Actinomycetota</taxon>
        <taxon>Actinomycetes</taxon>
        <taxon>Mycobacteriales</taxon>
        <taxon>Nocardiaceae</taxon>
        <taxon>Rhodococcus</taxon>
    </lineage>
</organism>
<dbReference type="Gene3D" id="1.10.10.10">
    <property type="entry name" value="Winged helix-like DNA-binding domain superfamily/Winged helix DNA-binding domain"/>
    <property type="match status" value="1"/>
</dbReference>
<dbReference type="SMART" id="SM00345">
    <property type="entry name" value="HTH_GNTR"/>
    <property type="match status" value="1"/>
</dbReference>
<dbReference type="InterPro" id="IPR036390">
    <property type="entry name" value="WH_DNA-bd_sf"/>
</dbReference>
<keyword evidence="3" id="KW-0804">Transcription</keyword>
<dbReference type="InterPro" id="IPR000524">
    <property type="entry name" value="Tscrpt_reg_HTH_GntR"/>
</dbReference>
<dbReference type="InterPro" id="IPR011711">
    <property type="entry name" value="GntR_C"/>
</dbReference>
<gene>
    <name evidence="5" type="ORF">SAMN04490220_6228</name>
</gene>
<keyword evidence="2 5" id="KW-0238">DNA-binding</keyword>
<dbReference type="PANTHER" id="PTHR43537:SF45">
    <property type="entry name" value="GNTR FAMILY REGULATORY PROTEIN"/>
    <property type="match status" value="1"/>
</dbReference>
<dbReference type="InterPro" id="IPR036388">
    <property type="entry name" value="WH-like_DNA-bd_sf"/>
</dbReference>
<keyword evidence="1" id="KW-0805">Transcription regulation</keyword>
<proteinExistence type="predicted"/>
<dbReference type="Gene3D" id="1.20.120.530">
    <property type="entry name" value="GntR ligand-binding domain-like"/>
    <property type="match status" value="1"/>
</dbReference>
<evidence type="ECO:0000259" key="4">
    <source>
        <dbReference type="PROSITE" id="PS50949"/>
    </source>
</evidence>
<dbReference type="SUPFAM" id="SSF48008">
    <property type="entry name" value="GntR ligand-binding domain-like"/>
    <property type="match status" value="1"/>
</dbReference>
<name>A0A1H5F2F0_RHOJO</name>
<dbReference type="InterPro" id="IPR008920">
    <property type="entry name" value="TF_FadR/GntR_C"/>
</dbReference>
<evidence type="ECO:0000256" key="1">
    <source>
        <dbReference type="ARBA" id="ARBA00023015"/>
    </source>
</evidence>
<dbReference type="Proteomes" id="UP000183407">
    <property type="component" value="Unassembled WGS sequence"/>
</dbReference>
<accession>A0A1H5F2F0</accession>
<evidence type="ECO:0000313" key="6">
    <source>
        <dbReference type="Proteomes" id="UP000183407"/>
    </source>
</evidence>
<dbReference type="SUPFAM" id="SSF46785">
    <property type="entry name" value="Winged helix' DNA-binding domain"/>
    <property type="match status" value="1"/>
</dbReference>
<dbReference type="GO" id="GO:0003700">
    <property type="term" value="F:DNA-binding transcription factor activity"/>
    <property type="evidence" value="ECO:0007669"/>
    <property type="project" value="InterPro"/>
</dbReference>
<dbReference type="GO" id="GO:0003677">
    <property type="term" value="F:DNA binding"/>
    <property type="evidence" value="ECO:0007669"/>
    <property type="project" value="UniProtKB-KW"/>
</dbReference>
<sequence length="234" mass="25476">MQSTVSSMLRDNPVERPRMSDVAFERICDAIVTGELAPGSKVKDSELAEHLGLSRTPVREALTRLIDTGLVEAKPAAFTRITPLNRADVEATLAVMEVLDQLAVKTGVPNLTDGMIDVMRTANDDLAQAIKTDNIGAALAADDTFHGVIVDAAGNPLLKRLMHQVHPQIHRIYYRKFSSLRGWQDAIEHHDNLITLCAARDEAAAAEISSQHRRFLGGLIGELFDIDESASATS</sequence>